<accession>A0A849KIJ8</accession>
<evidence type="ECO:0000313" key="1">
    <source>
        <dbReference type="EMBL" id="NNU59457.1"/>
    </source>
</evidence>
<sequence>MTDIESLPNVSLQLLIEKDSAKPWTEPGLPDQSSRNKVTVSVVNGQVDVDYEVHLELLGPTAWFLDESDPDHRPSQMKISLSRMWNASVSIADSRPELVVMTARGVGLDDIRYIHLVFVQPYQIEKKGCCEQKKHPDNSSNGK</sequence>
<comment type="caution">
    <text evidence="1">The sequence shown here is derived from an EMBL/GenBank/DDBJ whole genome shotgun (WGS) entry which is preliminary data.</text>
</comment>
<gene>
    <name evidence="1" type="ORF">HKX02_04180</name>
</gene>
<dbReference type="AlphaFoldDB" id="A0A849KIJ8"/>
<dbReference type="Proteomes" id="UP000574931">
    <property type="component" value="Unassembled WGS sequence"/>
</dbReference>
<protein>
    <submittedName>
        <fullName evidence="1">Uncharacterized protein</fullName>
    </submittedName>
</protein>
<reference evidence="1 2" key="1">
    <citation type="submission" date="2020-05" db="EMBL/GenBank/DDBJ databases">
        <title>Draft Genome Sequence of Ochrobactrum soli Isolated from Stable Fly Gut.</title>
        <authorList>
            <person name="Pileggi M.T."/>
            <person name="Vazhakkala L.J."/>
            <person name="Wong C.N."/>
        </authorList>
    </citation>
    <scope>NUCLEOTIDE SEQUENCE [LARGE SCALE GENOMIC DNA]</scope>
    <source>
        <strain evidence="1 2">MTP-C0764</strain>
    </source>
</reference>
<dbReference type="EMBL" id="JABFCY010000002">
    <property type="protein sequence ID" value="NNU59457.1"/>
    <property type="molecule type" value="Genomic_DNA"/>
</dbReference>
<dbReference type="RefSeq" id="WP_171317317.1">
    <property type="nucleotide sequence ID" value="NZ_JABFCY010000002.1"/>
</dbReference>
<keyword evidence="2" id="KW-1185">Reference proteome</keyword>
<name>A0A849KIJ8_9HYPH</name>
<proteinExistence type="predicted"/>
<organism evidence="1 2">
    <name type="scientific">Ochrobactrum soli</name>
    <dbReference type="NCBI Taxonomy" id="2448455"/>
    <lineage>
        <taxon>Bacteria</taxon>
        <taxon>Pseudomonadati</taxon>
        <taxon>Pseudomonadota</taxon>
        <taxon>Alphaproteobacteria</taxon>
        <taxon>Hyphomicrobiales</taxon>
        <taxon>Brucellaceae</taxon>
        <taxon>Brucella/Ochrobactrum group</taxon>
        <taxon>Ochrobactrum</taxon>
    </lineage>
</organism>
<evidence type="ECO:0000313" key="2">
    <source>
        <dbReference type="Proteomes" id="UP000574931"/>
    </source>
</evidence>